<evidence type="ECO:0000313" key="2">
    <source>
        <dbReference type="Proteomes" id="UP001501074"/>
    </source>
</evidence>
<dbReference type="EMBL" id="BAAAZO010000006">
    <property type="protein sequence ID" value="GAA3615636.1"/>
    <property type="molecule type" value="Genomic_DNA"/>
</dbReference>
<accession>A0ABP6ZR33</accession>
<keyword evidence="2" id="KW-1185">Reference proteome</keyword>
<organism evidence="1 2">
    <name type="scientific">Kineosporia mesophila</name>
    <dbReference type="NCBI Taxonomy" id="566012"/>
    <lineage>
        <taxon>Bacteria</taxon>
        <taxon>Bacillati</taxon>
        <taxon>Actinomycetota</taxon>
        <taxon>Actinomycetes</taxon>
        <taxon>Kineosporiales</taxon>
        <taxon>Kineosporiaceae</taxon>
        <taxon>Kineosporia</taxon>
    </lineage>
</organism>
<dbReference type="RefSeq" id="WP_231482899.1">
    <property type="nucleotide sequence ID" value="NZ_BAAAZO010000006.1"/>
</dbReference>
<sequence>MENGGSDRLIDGLFGWGPDALERVRQHREAGADHVCVQPIPAPGRHALDDLKIIARELL</sequence>
<proteinExistence type="predicted"/>
<dbReference type="Proteomes" id="UP001501074">
    <property type="component" value="Unassembled WGS sequence"/>
</dbReference>
<evidence type="ECO:0000313" key="1">
    <source>
        <dbReference type="EMBL" id="GAA3615636.1"/>
    </source>
</evidence>
<gene>
    <name evidence="1" type="ORF">GCM10022223_34880</name>
</gene>
<evidence type="ECO:0008006" key="3">
    <source>
        <dbReference type="Google" id="ProtNLM"/>
    </source>
</evidence>
<name>A0ABP6ZR33_9ACTN</name>
<reference evidence="2" key="1">
    <citation type="journal article" date="2019" name="Int. J. Syst. Evol. Microbiol.">
        <title>The Global Catalogue of Microorganisms (GCM) 10K type strain sequencing project: providing services to taxonomists for standard genome sequencing and annotation.</title>
        <authorList>
            <consortium name="The Broad Institute Genomics Platform"/>
            <consortium name="The Broad Institute Genome Sequencing Center for Infectious Disease"/>
            <person name="Wu L."/>
            <person name="Ma J."/>
        </authorList>
    </citation>
    <scope>NUCLEOTIDE SEQUENCE [LARGE SCALE GENOMIC DNA]</scope>
    <source>
        <strain evidence="2">JCM 16902</strain>
    </source>
</reference>
<comment type="caution">
    <text evidence="1">The sequence shown here is derived from an EMBL/GenBank/DDBJ whole genome shotgun (WGS) entry which is preliminary data.</text>
</comment>
<protein>
    <recommendedName>
        <fullName evidence="3">Luciferase-like domain-containing protein</fullName>
    </recommendedName>
</protein>